<dbReference type="KEGG" id="rsu:NHU_00181"/>
<gene>
    <name evidence="3" type="ORF">NHU_00181</name>
</gene>
<evidence type="ECO:0000313" key="3">
    <source>
        <dbReference type="EMBL" id="BAQ67352.1"/>
    </source>
</evidence>
<feature type="transmembrane region" description="Helical" evidence="1">
    <location>
        <begin position="20"/>
        <end position="40"/>
    </location>
</feature>
<proteinExistence type="predicted"/>
<dbReference type="PATRIC" id="fig|35806.4.peg.183"/>
<dbReference type="eggNOG" id="COG4961">
    <property type="taxonomic scope" value="Bacteria"/>
</dbReference>
<keyword evidence="1" id="KW-0812">Transmembrane</keyword>
<feature type="domain" description="TadE-like" evidence="2">
    <location>
        <begin position="14"/>
        <end position="56"/>
    </location>
</feature>
<keyword evidence="1" id="KW-1133">Transmembrane helix</keyword>
<reference evidence="3 4" key="1">
    <citation type="submission" date="2015-02" db="EMBL/GenBank/DDBJ databases">
        <title>Genome sequene of Rhodovulum sulfidophilum DSM 2351.</title>
        <authorList>
            <person name="Nagao N."/>
        </authorList>
    </citation>
    <scope>NUCLEOTIDE SEQUENCE [LARGE SCALE GENOMIC DNA]</scope>
    <source>
        <strain evidence="3 4">DSM 2351</strain>
    </source>
</reference>
<keyword evidence="1" id="KW-0472">Membrane</keyword>
<evidence type="ECO:0000256" key="1">
    <source>
        <dbReference type="SAM" id="Phobius"/>
    </source>
</evidence>
<protein>
    <submittedName>
        <fullName evidence="3">TadE-like protein</fullName>
    </submittedName>
</protein>
<dbReference type="EMBL" id="AP014800">
    <property type="protein sequence ID" value="BAQ67352.1"/>
    <property type="molecule type" value="Genomic_DNA"/>
</dbReference>
<sequence length="175" mass="19098">MIGATGRFARDRRGSVTVEMVILFPILFAVFLMAFELGILNVRQMALARATDIAVRDVRLGAPGVADFDGFRDRICETAAIIRNCRDVLRVEMRSLPAAAWTTMTAAPKCVDRAETIDASLDFRNGVGNELMFIRVCALFQPVFPGTGLGRRLPKTAEGDYALIVTGAFVNEPAT</sequence>
<accession>A0A0D6AWW6</accession>
<organism evidence="3 4">
    <name type="scientific">Rhodovulum sulfidophilum</name>
    <name type="common">Rhodobacter sulfidophilus</name>
    <dbReference type="NCBI Taxonomy" id="35806"/>
    <lineage>
        <taxon>Bacteria</taxon>
        <taxon>Pseudomonadati</taxon>
        <taxon>Pseudomonadota</taxon>
        <taxon>Alphaproteobacteria</taxon>
        <taxon>Rhodobacterales</taxon>
        <taxon>Paracoccaceae</taxon>
        <taxon>Rhodovulum</taxon>
    </lineage>
</organism>
<dbReference type="Pfam" id="PF07811">
    <property type="entry name" value="TadE"/>
    <property type="match status" value="1"/>
</dbReference>
<evidence type="ECO:0000259" key="2">
    <source>
        <dbReference type="Pfam" id="PF07811"/>
    </source>
</evidence>
<name>A0A0D6AWW6_RHOSU</name>
<dbReference type="Proteomes" id="UP000064912">
    <property type="component" value="Chromosome"/>
</dbReference>
<dbReference type="AlphaFoldDB" id="A0A0D6AWW6"/>
<dbReference type="InterPro" id="IPR012495">
    <property type="entry name" value="TadE-like_dom"/>
</dbReference>
<evidence type="ECO:0000313" key="4">
    <source>
        <dbReference type="Proteomes" id="UP000064912"/>
    </source>
</evidence>